<protein>
    <submittedName>
        <fullName evidence="3">Uncharacterized protein</fullName>
    </submittedName>
</protein>
<keyword evidence="1" id="KW-0175">Coiled coil</keyword>
<feature type="coiled-coil region" evidence="1">
    <location>
        <begin position="86"/>
        <end position="127"/>
    </location>
</feature>
<evidence type="ECO:0000256" key="2">
    <source>
        <dbReference type="SAM" id="MobiDB-lite"/>
    </source>
</evidence>
<feature type="compositionally biased region" description="Polar residues" evidence="2">
    <location>
        <begin position="422"/>
        <end position="436"/>
    </location>
</feature>
<keyword evidence="4" id="KW-1185">Reference proteome</keyword>
<feature type="compositionally biased region" description="Basic and acidic residues" evidence="2">
    <location>
        <begin position="173"/>
        <end position="196"/>
    </location>
</feature>
<gene>
    <name evidence="3" type="ORF">ECRASSUSDP1_LOCUS7354</name>
</gene>
<feature type="region of interest" description="Disordered" evidence="2">
    <location>
        <begin position="173"/>
        <end position="205"/>
    </location>
</feature>
<feature type="region of interest" description="Disordered" evidence="2">
    <location>
        <begin position="419"/>
        <end position="438"/>
    </location>
</feature>
<evidence type="ECO:0000313" key="4">
    <source>
        <dbReference type="Proteomes" id="UP001295684"/>
    </source>
</evidence>
<accession>A0AAD1UBK4</accession>
<sequence>MLNFTKHVEAIRQNITLAFDELKLADERSPEICSNFSTQRNNIKSTIMENLLKFQKIALQFENQARLQDVDQEILSIMESKNELNARTFQNKIEELTQKHEDSQSEALRLKSENYKLKNEIERLKKQISSFSSSVYKSSIDSTQQRTLISTANESFSSNSFLSSRADSKLFKNLPQEKRKLANKSEVRYTHTKAESMDSPQKIQKKHNFLRNHKSQEEILPNRMKNDCYSQAKDSSLNLNSSEFSEALYKKRRSRDERKKPEVLQNPTSESLAKYFNIKKESKGRNILIQPRVKHQKGTADVLAERIRTKSGNGILNSTYSPSKAVKSTKILKVTKTKSPLHCAKDQHKFYKRKTSFQTLKKKPIKPSGRNTYGCLASKQKFVPAQAQSSSTSISLLSKPKKVLCSDIDTSHPSLCFPTEGPLTSRQSKTPATTGVSPVGLSLGGFQSGLLGLQERRNQRKIKKQQMSEERC</sequence>
<organism evidence="3 4">
    <name type="scientific">Euplotes crassus</name>
    <dbReference type="NCBI Taxonomy" id="5936"/>
    <lineage>
        <taxon>Eukaryota</taxon>
        <taxon>Sar</taxon>
        <taxon>Alveolata</taxon>
        <taxon>Ciliophora</taxon>
        <taxon>Intramacronucleata</taxon>
        <taxon>Spirotrichea</taxon>
        <taxon>Hypotrichia</taxon>
        <taxon>Euplotida</taxon>
        <taxon>Euplotidae</taxon>
        <taxon>Moneuplotes</taxon>
    </lineage>
</organism>
<reference evidence="3" key="1">
    <citation type="submission" date="2023-07" db="EMBL/GenBank/DDBJ databases">
        <authorList>
            <consortium name="AG Swart"/>
            <person name="Singh M."/>
            <person name="Singh A."/>
            <person name="Seah K."/>
            <person name="Emmerich C."/>
        </authorList>
    </citation>
    <scope>NUCLEOTIDE SEQUENCE</scope>
    <source>
        <strain evidence="3">DP1</strain>
    </source>
</reference>
<dbReference type="Proteomes" id="UP001295684">
    <property type="component" value="Unassembled WGS sequence"/>
</dbReference>
<comment type="caution">
    <text evidence="3">The sequence shown here is derived from an EMBL/GenBank/DDBJ whole genome shotgun (WGS) entry which is preliminary data.</text>
</comment>
<dbReference type="AlphaFoldDB" id="A0AAD1UBK4"/>
<dbReference type="EMBL" id="CAMPGE010007158">
    <property type="protein sequence ID" value="CAI2366083.1"/>
    <property type="molecule type" value="Genomic_DNA"/>
</dbReference>
<evidence type="ECO:0000313" key="3">
    <source>
        <dbReference type="EMBL" id="CAI2366083.1"/>
    </source>
</evidence>
<name>A0AAD1UBK4_EUPCR</name>
<evidence type="ECO:0000256" key="1">
    <source>
        <dbReference type="SAM" id="Coils"/>
    </source>
</evidence>
<proteinExistence type="predicted"/>